<dbReference type="CDD" id="cd02440">
    <property type="entry name" value="AdoMet_MTases"/>
    <property type="match status" value="1"/>
</dbReference>
<dbReference type="Proteomes" id="UP000749646">
    <property type="component" value="Unassembled WGS sequence"/>
</dbReference>
<dbReference type="Gene3D" id="3.40.50.150">
    <property type="entry name" value="Vaccinia Virus protein VP39"/>
    <property type="match status" value="1"/>
</dbReference>
<feature type="chain" id="PRO_5040234348" evidence="1">
    <location>
        <begin position="17"/>
        <end position="423"/>
    </location>
</feature>
<dbReference type="OrthoDB" id="47730at2759"/>
<dbReference type="SUPFAM" id="SSF53335">
    <property type="entry name" value="S-adenosyl-L-methionine-dependent methyltransferases"/>
    <property type="match status" value="1"/>
</dbReference>
<dbReference type="Pfam" id="PF01170">
    <property type="entry name" value="UPF0020"/>
    <property type="match status" value="1"/>
</dbReference>
<dbReference type="PANTHER" id="PTHR14911:SF13">
    <property type="entry name" value="TRNA (GUANINE(6)-N2)-METHYLTRANSFERASE THUMP3"/>
    <property type="match status" value="1"/>
</dbReference>
<evidence type="ECO:0000313" key="4">
    <source>
        <dbReference type="Proteomes" id="UP000749646"/>
    </source>
</evidence>
<comment type="caution">
    <text evidence="3">The sequence shown here is derived from an EMBL/GenBank/DDBJ whole genome shotgun (WGS) entry which is preliminary data.</text>
</comment>
<protein>
    <submittedName>
        <fullName evidence="3">THUMP domain-containing protein 3</fullName>
    </submittedName>
</protein>
<name>A0A9P6LX84_9FUNG</name>
<keyword evidence="4" id="KW-1185">Reference proteome</keyword>
<evidence type="ECO:0000256" key="1">
    <source>
        <dbReference type="SAM" id="SignalP"/>
    </source>
</evidence>
<dbReference type="GO" id="GO:0016423">
    <property type="term" value="F:tRNA (guanine) methyltransferase activity"/>
    <property type="evidence" value="ECO:0007669"/>
    <property type="project" value="TreeGrafter"/>
</dbReference>
<dbReference type="GO" id="GO:0043527">
    <property type="term" value="C:tRNA methyltransferase complex"/>
    <property type="evidence" value="ECO:0007669"/>
    <property type="project" value="UniProtKB-ARBA"/>
</dbReference>
<reference evidence="3" key="1">
    <citation type="journal article" date="2020" name="Fungal Divers.">
        <title>Resolving the Mortierellaceae phylogeny through synthesis of multi-gene phylogenetics and phylogenomics.</title>
        <authorList>
            <person name="Vandepol N."/>
            <person name="Liber J."/>
            <person name="Desiro A."/>
            <person name="Na H."/>
            <person name="Kennedy M."/>
            <person name="Barry K."/>
            <person name="Grigoriev I.V."/>
            <person name="Miller A.N."/>
            <person name="O'Donnell K."/>
            <person name="Stajich J.E."/>
            <person name="Bonito G."/>
        </authorList>
    </citation>
    <scope>NUCLEOTIDE SEQUENCE</scope>
    <source>
        <strain evidence="3">MES-2147</strain>
    </source>
</reference>
<gene>
    <name evidence="3" type="primary">THUMPD3</name>
    <name evidence="3" type="ORF">BGZ65_007690</name>
</gene>
<evidence type="ECO:0000313" key="3">
    <source>
        <dbReference type="EMBL" id="KAF9948952.1"/>
    </source>
</evidence>
<dbReference type="EMBL" id="JAAAHW010007358">
    <property type="protein sequence ID" value="KAF9948952.1"/>
    <property type="molecule type" value="Genomic_DNA"/>
</dbReference>
<organism evidence="3 4">
    <name type="scientific">Modicella reniformis</name>
    <dbReference type="NCBI Taxonomy" id="1440133"/>
    <lineage>
        <taxon>Eukaryota</taxon>
        <taxon>Fungi</taxon>
        <taxon>Fungi incertae sedis</taxon>
        <taxon>Mucoromycota</taxon>
        <taxon>Mortierellomycotina</taxon>
        <taxon>Mortierellomycetes</taxon>
        <taxon>Mortierellales</taxon>
        <taxon>Mortierellaceae</taxon>
        <taxon>Modicella</taxon>
    </lineage>
</organism>
<feature type="domain" description="Ribosomal RNA large subunit methyltransferase K/L-like methyltransferase" evidence="2">
    <location>
        <begin position="223"/>
        <end position="392"/>
    </location>
</feature>
<feature type="signal peptide" evidence="1">
    <location>
        <begin position="1"/>
        <end position="16"/>
    </location>
</feature>
<accession>A0A9P6LX84</accession>
<dbReference type="InterPro" id="IPR000241">
    <property type="entry name" value="RlmKL-like_Mtase"/>
</dbReference>
<keyword evidence="1" id="KW-0732">Signal</keyword>
<dbReference type="PANTHER" id="PTHR14911">
    <property type="entry name" value="THUMP DOMAIN-CONTAINING"/>
    <property type="match status" value="1"/>
</dbReference>
<dbReference type="InterPro" id="IPR029063">
    <property type="entry name" value="SAM-dependent_MTases_sf"/>
</dbReference>
<evidence type="ECO:0000259" key="2">
    <source>
        <dbReference type="Pfam" id="PF01170"/>
    </source>
</evidence>
<sequence>MAISSLVLRPPLCVFAAYITIGEVEVPRDIFEAPKDLLDYINGGFQQQIPRQDNGRDLQEKSAADLGWKWQDALSILRRTSPSLAERHHDHGQCDTAGEPIRFRASFDRGNVQHNGVRSQDIAAGLGGLTGKLFPSWKVDLKDFDIEIMGRWIHEDLEEITAVENITQGIGRHDDQVGYSHHPTLVENRISLEDERQRTSQKVMRIQVGMALPLALSSCPYRFRPMDGRTSLKIEIGYTLLALAGPQPGDVVIDLCSGVGTIPIVGAVHYPGSMFAGFEILPHNVDKAAENARGMLNKVQQERASISGALASTVHGAGAQPSLLLGDARAVCWRSGTVDVIVSDLPWGQRESSHHYNCKLYPRLTREVLRLLRVGGRAVLVTGERKLLQRQLDAPFSKPYLRVLKRREITIGFKVMVFEVIRI</sequence>
<dbReference type="AlphaFoldDB" id="A0A9P6LX84"/>
<proteinExistence type="predicted"/>
<dbReference type="GO" id="GO:0030488">
    <property type="term" value="P:tRNA methylation"/>
    <property type="evidence" value="ECO:0007669"/>
    <property type="project" value="TreeGrafter"/>
</dbReference>